<feature type="compositionally biased region" description="Acidic residues" evidence="1">
    <location>
        <begin position="514"/>
        <end position="523"/>
    </location>
</feature>
<dbReference type="Proteomes" id="UP000678393">
    <property type="component" value="Unassembled WGS sequence"/>
</dbReference>
<feature type="compositionally biased region" description="Basic and acidic residues" evidence="1">
    <location>
        <begin position="822"/>
        <end position="836"/>
    </location>
</feature>
<feature type="compositionally biased region" description="Polar residues" evidence="1">
    <location>
        <begin position="999"/>
        <end position="1011"/>
    </location>
</feature>
<feature type="compositionally biased region" description="Basic and acidic residues" evidence="1">
    <location>
        <begin position="190"/>
        <end position="200"/>
    </location>
</feature>
<accession>A0A8S3YGE0</accession>
<feature type="compositionally biased region" description="Basic and acidic residues" evidence="1">
    <location>
        <begin position="589"/>
        <end position="602"/>
    </location>
</feature>
<feature type="compositionally biased region" description="Polar residues" evidence="1">
    <location>
        <begin position="1023"/>
        <end position="1035"/>
    </location>
</feature>
<sequence>MSVSQYDDLLGEFADSTVSGTAKTNTIGAFDEDYDPFGPSPGAVQSTNLLDDSARGEIENGYASNGVDLDLETNQSLDSADYFHDMSARNQSSYSPNEPGSGSVNLLDDVDSTQSSNPVYDFGAEATSGSEPADNLFDVDNVGATERAAEEVDFLSGANVQQHEDVDLLQTSQPSSGDADLLGDFEVVHREEAVEQKYEPETAEDQLDQPEDLEAEEEQQQYVEEYQEQEEIAEEDKFEEVGREDVASARVIPAVEVTESPDQGDSQQEESLVGEISKEYISEVEAKEEAEVEEEDVEENVEEEHEDEVSAVREDFTEDVEPPSILTTDTDQDSLVVDSLDHDRREKDLEHYCMDREESDLMEDIETEHHVDSLKPREQRSRSPSRSIGPDIPEDIERRQPSPTPDTDTAEDVDTLRPREERSQAPSRSPEPVEQDEDEHAAADSGLSSRAAVNENRNAGLDDQPTQEYVPDRRAEEGSLSTERAAAAARDTTSYPEPTQASQASSGASRSQAEEEEEEEEGIYENQPAQRDDVVREADTDRTADLPATGTAHNLREKFILAQQEAAAPSRSTREITPPSHAVGGEYVSEPRGHFDKYEGKPESGIFESQPVVKTDVITSTTPQEEAKYTSGHAKSTAAKFKEIENQTYTPSGKRELTPDRSGQVEYVSEPKAQFEVYEGKAESGVFESEPVVNPDVIRAGEEVQEKLPERGTAKNLAEKFLQISAETASSPVSPRGKREITPDRSGRVEYVSEPRGAHTEDYEVKVDAGVFENQPQRNLDVITSDTVAEDAVPERGYAKNVAAKFKELEITVKSPSLSPGRRKEFTPPREDERFHLSGVVENTPDFKSDVIHADDHLEDARPERGTAKNMAQRFRQLETESKTPGSFRAKKEFTPPPGDTGVYENQPKQFQADYNKPPESGIIENQPLKRDDVVRGDEPPKFEEELPERGAAKNLVNKWKQLETEGTKVKSPGSGRPKEFTPPREEPRIAEQRKSPRTPLSPSGNEQLDNGSVHPSDLPGQYQPQNEPSVFESTPEQRSDVLREGDTDWAKGMPKKDQAKKMLARFQNLQAEANKQPSGPAPRKAKDVRNQ</sequence>
<feature type="compositionally biased region" description="Basic and acidic residues" evidence="1">
    <location>
        <begin position="367"/>
        <end position="381"/>
    </location>
</feature>
<feature type="region of interest" description="Disordered" evidence="1">
    <location>
        <begin position="190"/>
        <end position="612"/>
    </location>
</feature>
<feature type="region of interest" description="Disordered" evidence="1">
    <location>
        <begin position="32"/>
        <end position="70"/>
    </location>
</feature>
<dbReference type="AlphaFoldDB" id="A0A8S3YGE0"/>
<feature type="compositionally biased region" description="Polar residues" evidence="1">
    <location>
        <begin position="88"/>
        <end position="104"/>
    </location>
</feature>
<evidence type="ECO:0000313" key="2">
    <source>
        <dbReference type="EMBL" id="CAG5114551.1"/>
    </source>
</evidence>
<feature type="region of interest" description="Disordered" evidence="1">
    <location>
        <begin position="855"/>
        <end position="1092"/>
    </location>
</feature>
<feature type="region of interest" description="Disordered" evidence="1">
    <location>
        <begin position="817"/>
        <end position="841"/>
    </location>
</feature>
<proteinExistence type="predicted"/>
<dbReference type="OrthoDB" id="6129702at2759"/>
<feature type="compositionally biased region" description="Basic and acidic residues" evidence="1">
    <location>
        <begin position="1036"/>
        <end position="1061"/>
    </location>
</feature>
<gene>
    <name evidence="2" type="ORF">CUNI_LOCUS109</name>
</gene>
<feature type="compositionally biased region" description="Basic and acidic residues" evidence="1">
    <location>
        <begin position="977"/>
        <end position="995"/>
    </location>
</feature>
<organism evidence="2 3">
    <name type="scientific">Candidula unifasciata</name>
    <dbReference type="NCBI Taxonomy" id="100452"/>
    <lineage>
        <taxon>Eukaryota</taxon>
        <taxon>Metazoa</taxon>
        <taxon>Spiralia</taxon>
        <taxon>Lophotrochozoa</taxon>
        <taxon>Mollusca</taxon>
        <taxon>Gastropoda</taxon>
        <taxon>Heterobranchia</taxon>
        <taxon>Euthyneura</taxon>
        <taxon>Panpulmonata</taxon>
        <taxon>Eupulmonata</taxon>
        <taxon>Stylommatophora</taxon>
        <taxon>Helicina</taxon>
        <taxon>Helicoidea</taxon>
        <taxon>Geomitridae</taxon>
        <taxon>Candidula</taxon>
    </lineage>
</organism>
<feature type="compositionally biased region" description="Polar residues" evidence="1">
    <location>
        <begin position="1068"/>
        <end position="1078"/>
    </location>
</feature>
<feature type="compositionally biased region" description="Acidic residues" evidence="1">
    <location>
        <begin position="357"/>
        <end position="366"/>
    </location>
</feature>
<feature type="compositionally biased region" description="Basic and acidic residues" evidence="1">
    <location>
        <begin position="339"/>
        <end position="356"/>
    </location>
</feature>
<feature type="compositionally biased region" description="Basic and acidic residues" evidence="1">
    <location>
        <begin position="530"/>
        <end position="544"/>
    </location>
</feature>
<name>A0A8S3YGE0_9EUPU</name>
<feature type="compositionally biased region" description="Acidic residues" evidence="1">
    <location>
        <begin position="290"/>
        <end position="307"/>
    </location>
</feature>
<feature type="compositionally biased region" description="Polar residues" evidence="1">
    <location>
        <begin position="260"/>
        <end position="270"/>
    </location>
</feature>
<feature type="compositionally biased region" description="Basic and acidic residues" evidence="1">
    <location>
        <begin position="855"/>
        <end position="867"/>
    </location>
</feature>
<evidence type="ECO:0000313" key="3">
    <source>
        <dbReference type="Proteomes" id="UP000678393"/>
    </source>
</evidence>
<feature type="compositionally biased region" description="Basic and acidic residues" evidence="1">
    <location>
        <begin position="276"/>
        <end position="289"/>
    </location>
</feature>
<dbReference type="EMBL" id="CAJHNH020000006">
    <property type="protein sequence ID" value="CAG5114551.1"/>
    <property type="molecule type" value="Genomic_DNA"/>
</dbReference>
<feature type="compositionally biased region" description="Basic and acidic residues" evidence="1">
    <location>
        <begin position="414"/>
        <end position="423"/>
    </location>
</feature>
<reference evidence="2" key="1">
    <citation type="submission" date="2021-04" db="EMBL/GenBank/DDBJ databases">
        <authorList>
            <consortium name="Molecular Ecology Group"/>
        </authorList>
    </citation>
    <scope>NUCLEOTIDE SEQUENCE</scope>
</reference>
<comment type="caution">
    <text evidence="2">The sequence shown here is derived from an EMBL/GenBank/DDBJ whole genome shotgun (WGS) entry which is preliminary data.</text>
</comment>
<evidence type="ECO:0000256" key="1">
    <source>
        <dbReference type="SAM" id="MobiDB-lite"/>
    </source>
</evidence>
<keyword evidence="3" id="KW-1185">Reference proteome</keyword>
<feature type="compositionally biased region" description="Basic and acidic residues" evidence="1">
    <location>
        <begin position="928"/>
        <end position="952"/>
    </location>
</feature>
<feature type="compositionally biased region" description="Acidic residues" evidence="1">
    <location>
        <begin position="201"/>
        <end position="238"/>
    </location>
</feature>
<feature type="region of interest" description="Disordered" evidence="1">
    <location>
        <begin position="726"/>
        <end position="757"/>
    </location>
</feature>
<feature type="region of interest" description="Disordered" evidence="1">
    <location>
        <begin position="82"/>
        <end position="137"/>
    </location>
</feature>
<protein>
    <submittedName>
        <fullName evidence="2">Uncharacterized protein</fullName>
    </submittedName>
</protein>
<feature type="compositionally biased region" description="Basic and acidic residues" evidence="1">
    <location>
        <begin position="737"/>
        <end position="757"/>
    </location>
</feature>
<feature type="compositionally biased region" description="Low complexity" evidence="1">
    <location>
        <begin position="500"/>
        <end position="511"/>
    </location>
</feature>